<feature type="DNA-binding region" description="OmpR/PhoB-type" evidence="7">
    <location>
        <begin position="124"/>
        <end position="222"/>
    </location>
</feature>
<protein>
    <submittedName>
        <fullName evidence="10">Two-component response regulator</fullName>
    </submittedName>
</protein>
<feature type="domain" description="OmpR/PhoB-type" evidence="9">
    <location>
        <begin position="124"/>
        <end position="222"/>
    </location>
</feature>
<dbReference type="OrthoDB" id="1655504at2"/>
<gene>
    <name evidence="10" type="ORF">FD14_GL001031</name>
</gene>
<keyword evidence="3" id="KW-0805">Transcription regulation</keyword>
<dbReference type="InterPro" id="IPR001789">
    <property type="entry name" value="Sig_transdc_resp-reg_receiver"/>
</dbReference>
<evidence type="ECO:0000256" key="3">
    <source>
        <dbReference type="ARBA" id="ARBA00023015"/>
    </source>
</evidence>
<dbReference type="AlphaFoldDB" id="A0A0R2EYT4"/>
<dbReference type="InterPro" id="IPR001867">
    <property type="entry name" value="OmpR/PhoB-type_DNA-bd"/>
</dbReference>
<comment type="caution">
    <text evidence="10">The sequence shown here is derived from an EMBL/GenBank/DDBJ whole genome shotgun (WGS) entry which is preliminary data.</text>
</comment>
<accession>A0A0R2EYT4</accession>
<evidence type="ECO:0000259" key="8">
    <source>
        <dbReference type="PROSITE" id="PS50110"/>
    </source>
</evidence>
<evidence type="ECO:0000256" key="6">
    <source>
        <dbReference type="PROSITE-ProRule" id="PRU00169"/>
    </source>
</evidence>
<sequence>MKTILIIEDNNDMQQLLSGFLAPTFNLVQAYSGTEGLLQFNANHVDLVLLDRLLPGKSGDDVLEIIRQTSQVPIIILTALDDTNDIATLLLAGANDYVTKPFNINELQARIAVQLRQKQPATTTAPLTYKRLTLMPDQFTITNGTDSCSLKRKECELLALLFENSTTIFTREQLYERIWQTPYLGDENTINVHLSNLRRKLHQLDPDHDYIETIWGIGVRLA</sequence>
<evidence type="ECO:0000256" key="1">
    <source>
        <dbReference type="ARBA" id="ARBA00022553"/>
    </source>
</evidence>
<evidence type="ECO:0000256" key="5">
    <source>
        <dbReference type="ARBA" id="ARBA00023163"/>
    </source>
</evidence>
<evidence type="ECO:0000256" key="4">
    <source>
        <dbReference type="ARBA" id="ARBA00023125"/>
    </source>
</evidence>
<dbReference type="InterPro" id="IPR039420">
    <property type="entry name" value="WalR-like"/>
</dbReference>
<dbReference type="Pfam" id="PF00072">
    <property type="entry name" value="Response_reg"/>
    <property type="match status" value="1"/>
</dbReference>
<dbReference type="Proteomes" id="UP000051442">
    <property type="component" value="Unassembled WGS sequence"/>
</dbReference>
<dbReference type="PANTHER" id="PTHR48111:SF2">
    <property type="entry name" value="RESPONSE REGULATOR SAER"/>
    <property type="match status" value="1"/>
</dbReference>
<dbReference type="SMART" id="SM00862">
    <property type="entry name" value="Trans_reg_C"/>
    <property type="match status" value="1"/>
</dbReference>
<dbReference type="PATRIC" id="fig|1423804.4.peg.1108"/>
<dbReference type="EMBL" id="AYZM01000112">
    <property type="protein sequence ID" value="KRN21513.1"/>
    <property type="molecule type" value="Genomic_DNA"/>
</dbReference>
<name>A0A0R2EYT4_9LACO</name>
<dbReference type="InterPro" id="IPR011006">
    <property type="entry name" value="CheY-like_superfamily"/>
</dbReference>
<evidence type="ECO:0000256" key="7">
    <source>
        <dbReference type="PROSITE-ProRule" id="PRU01091"/>
    </source>
</evidence>
<dbReference type="Gene3D" id="1.10.10.10">
    <property type="entry name" value="Winged helix-like DNA-binding domain superfamily/Winged helix DNA-binding domain"/>
    <property type="match status" value="1"/>
</dbReference>
<evidence type="ECO:0000313" key="11">
    <source>
        <dbReference type="Proteomes" id="UP000051442"/>
    </source>
</evidence>
<reference evidence="10 11" key="1">
    <citation type="journal article" date="2015" name="Genome Announc.">
        <title>Expanding the biotechnology potential of lactobacilli through comparative genomics of 213 strains and associated genera.</title>
        <authorList>
            <person name="Sun Z."/>
            <person name="Harris H.M."/>
            <person name="McCann A."/>
            <person name="Guo C."/>
            <person name="Argimon S."/>
            <person name="Zhang W."/>
            <person name="Yang X."/>
            <person name="Jeffery I.B."/>
            <person name="Cooney J.C."/>
            <person name="Kagawa T.F."/>
            <person name="Liu W."/>
            <person name="Song Y."/>
            <person name="Salvetti E."/>
            <person name="Wrobel A."/>
            <person name="Rasinkangas P."/>
            <person name="Parkhill J."/>
            <person name="Rea M.C."/>
            <person name="O'Sullivan O."/>
            <person name="Ritari J."/>
            <person name="Douillard F.P."/>
            <person name="Paul Ross R."/>
            <person name="Yang R."/>
            <person name="Briner A.E."/>
            <person name="Felis G.E."/>
            <person name="de Vos W.M."/>
            <person name="Barrangou R."/>
            <person name="Klaenhammer T.R."/>
            <person name="Caufield P.W."/>
            <person name="Cui Y."/>
            <person name="Zhang H."/>
            <person name="O'Toole P.W."/>
        </authorList>
    </citation>
    <scope>NUCLEOTIDE SEQUENCE [LARGE SCALE GENOMIC DNA]</scope>
    <source>
        <strain evidence="10 11">DSM 23365</strain>
    </source>
</reference>
<dbReference type="GO" id="GO:0006355">
    <property type="term" value="P:regulation of DNA-templated transcription"/>
    <property type="evidence" value="ECO:0007669"/>
    <property type="project" value="InterPro"/>
</dbReference>
<keyword evidence="4 7" id="KW-0238">DNA-binding</keyword>
<dbReference type="SUPFAM" id="SSF52172">
    <property type="entry name" value="CheY-like"/>
    <property type="match status" value="1"/>
</dbReference>
<dbReference type="GO" id="GO:0032993">
    <property type="term" value="C:protein-DNA complex"/>
    <property type="evidence" value="ECO:0007669"/>
    <property type="project" value="TreeGrafter"/>
</dbReference>
<dbReference type="GO" id="GO:0005829">
    <property type="term" value="C:cytosol"/>
    <property type="evidence" value="ECO:0007669"/>
    <property type="project" value="TreeGrafter"/>
</dbReference>
<dbReference type="Gene3D" id="3.40.50.2300">
    <property type="match status" value="1"/>
</dbReference>
<dbReference type="RefSeq" id="WP_054736454.1">
    <property type="nucleotide sequence ID" value="NZ_AYZM01000112.1"/>
</dbReference>
<feature type="modified residue" description="4-aspartylphosphate" evidence="6">
    <location>
        <position position="51"/>
    </location>
</feature>
<organism evidence="10 11">
    <name type="scientific">Secundilactobacillus similis DSM 23365 = JCM 2765</name>
    <dbReference type="NCBI Taxonomy" id="1423804"/>
    <lineage>
        <taxon>Bacteria</taxon>
        <taxon>Bacillati</taxon>
        <taxon>Bacillota</taxon>
        <taxon>Bacilli</taxon>
        <taxon>Lactobacillales</taxon>
        <taxon>Lactobacillaceae</taxon>
        <taxon>Secundilactobacillus</taxon>
    </lineage>
</organism>
<keyword evidence="11" id="KW-1185">Reference proteome</keyword>
<keyword evidence="2" id="KW-0902">Two-component regulatory system</keyword>
<feature type="domain" description="Response regulatory" evidence="8">
    <location>
        <begin position="3"/>
        <end position="115"/>
    </location>
</feature>
<dbReference type="InterPro" id="IPR036388">
    <property type="entry name" value="WH-like_DNA-bd_sf"/>
</dbReference>
<evidence type="ECO:0000259" key="9">
    <source>
        <dbReference type="PROSITE" id="PS51755"/>
    </source>
</evidence>
<dbReference type="PROSITE" id="PS51755">
    <property type="entry name" value="OMPR_PHOB"/>
    <property type="match status" value="1"/>
</dbReference>
<evidence type="ECO:0000256" key="2">
    <source>
        <dbReference type="ARBA" id="ARBA00023012"/>
    </source>
</evidence>
<dbReference type="CDD" id="cd00383">
    <property type="entry name" value="trans_reg_C"/>
    <property type="match status" value="1"/>
</dbReference>
<dbReference type="GO" id="GO:0000156">
    <property type="term" value="F:phosphorelay response regulator activity"/>
    <property type="evidence" value="ECO:0007669"/>
    <property type="project" value="TreeGrafter"/>
</dbReference>
<dbReference type="SMART" id="SM00448">
    <property type="entry name" value="REC"/>
    <property type="match status" value="1"/>
</dbReference>
<evidence type="ECO:0000313" key="10">
    <source>
        <dbReference type="EMBL" id="KRN21513.1"/>
    </source>
</evidence>
<dbReference type="STRING" id="1423804.FD14_GL001031"/>
<dbReference type="Pfam" id="PF00486">
    <property type="entry name" value="Trans_reg_C"/>
    <property type="match status" value="1"/>
</dbReference>
<dbReference type="PROSITE" id="PS50110">
    <property type="entry name" value="RESPONSE_REGULATORY"/>
    <property type="match status" value="1"/>
</dbReference>
<dbReference type="GO" id="GO:0000976">
    <property type="term" value="F:transcription cis-regulatory region binding"/>
    <property type="evidence" value="ECO:0007669"/>
    <property type="project" value="TreeGrafter"/>
</dbReference>
<keyword evidence="5" id="KW-0804">Transcription</keyword>
<dbReference type="PANTHER" id="PTHR48111">
    <property type="entry name" value="REGULATOR OF RPOS"/>
    <property type="match status" value="1"/>
</dbReference>
<keyword evidence="1 6" id="KW-0597">Phosphoprotein</keyword>
<proteinExistence type="predicted"/>